<dbReference type="PANTHER" id="PTHR13068:SF166">
    <property type="entry name" value="TRANSCRIPTION TERMINATION FACTOR MTERF15, MITOCHONDRIAL-LIKE"/>
    <property type="match status" value="1"/>
</dbReference>
<keyword evidence="5" id="KW-1185">Reference proteome</keyword>
<evidence type="ECO:0000313" key="5">
    <source>
        <dbReference type="Proteomes" id="UP000634136"/>
    </source>
</evidence>
<dbReference type="EMBL" id="JAAIUW010000004">
    <property type="protein sequence ID" value="KAF7836607.1"/>
    <property type="molecule type" value="Genomic_DNA"/>
</dbReference>
<reference evidence="4" key="1">
    <citation type="submission" date="2020-09" db="EMBL/GenBank/DDBJ databases">
        <title>Genome-Enabled Discovery of Anthraquinone Biosynthesis in Senna tora.</title>
        <authorList>
            <person name="Kang S.-H."/>
            <person name="Pandey R.P."/>
            <person name="Lee C.-M."/>
            <person name="Sim J.-S."/>
            <person name="Jeong J.-T."/>
            <person name="Choi B.-S."/>
            <person name="Jung M."/>
            <person name="Ginzburg D."/>
            <person name="Zhao K."/>
            <person name="Won S.Y."/>
            <person name="Oh T.-J."/>
            <person name="Yu Y."/>
            <person name="Kim N.-H."/>
            <person name="Lee O.R."/>
            <person name="Lee T.-H."/>
            <person name="Bashyal P."/>
            <person name="Kim T.-S."/>
            <person name="Lee W.-H."/>
            <person name="Kawkins C."/>
            <person name="Kim C.-K."/>
            <person name="Kim J.S."/>
            <person name="Ahn B.O."/>
            <person name="Rhee S.Y."/>
            <person name="Sohng J.K."/>
        </authorList>
    </citation>
    <scope>NUCLEOTIDE SEQUENCE</scope>
    <source>
        <tissue evidence="4">Leaf</tissue>
    </source>
</reference>
<keyword evidence="2" id="KW-0804">Transcription</keyword>
<dbReference type="OrthoDB" id="637682at2759"/>
<dbReference type="Gene3D" id="1.25.70.10">
    <property type="entry name" value="Transcription termination factor 3, mitochondrial"/>
    <property type="match status" value="1"/>
</dbReference>
<evidence type="ECO:0000256" key="2">
    <source>
        <dbReference type="ARBA" id="ARBA00022472"/>
    </source>
</evidence>
<evidence type="ECO:0000313" key="4">
    <source>
        <dbReference type="EMBL" id="KAF7836607.1"/>
    </source>
</evidence>
<name>A0A834X2X5_9FABA</name>
<keyword evidence="2" id="KW-0805">Transcription regulation</keyword>
<dbReference type="Proteomes" id="UP000634136">
    <property type="component" value="Unassembled WGS sequence"/>
</dbReference>
<dbReference type="SMART" id="SM00733">
    <property type="entry name" value="Mterf"/>
    <property type="match status" value="7"/>
</dbReference>
<protein>
    <submittedName>
        <fullName evidence="4">Transcription termination factor MTERF8, chloroplastic-like</fullName>
    </submittedName>
</protein>
<dbReference type="Pfam" id="PF02536">
    <property type="entry name" value="mTERF"/>
    <property type="match status" value="2"/>
</dbReference>
<dbReference type="GO" id="GO:0006353">
    <property type="term" value="P:DNA-templated transcription termination"/>
    <property type="evidence" value="ECO:0007669"/>
    <property type="project" value="UniProtKB-KW"/>
</dbReference>
<dbReference type="InterPro" id="IPR003690">
    <property type="entry name" value="MTERF"/>
</dbReference>
<comment type="caution">
    <text evidence="4">The sequence shown here is derived from an EMBL/GenBank/DDBJ whole genome shotgun (WGS) entry which is preliminary data.</text>
</comment>
<dbReference type="AlphaFoldDB" id="A0A834X2X5"/>
<dbReference type="InterPro" id="IPR038538">
    <property type="entry name" value="MTERF_sf"/>
</dbReference>
<comment type="similarity">
    <text evidence="1">Belongs to the mTERF family.</text>
</comment>
<keyword evidence="3" id="KW-0809">Transit peptide</keyword>
<organism evidence="4 5">
    <name type="scientific">Senna tora</name>
    <dbReference type="NCBI Taxonomy" id="362788"/>
    <lineage>
        <taxon>Eukaryota</taxon>
        <taxon>Viridiplantae</taxon>
        <taxon>Streptophyta</taxon>
        <taxon>Embryophyta</taxon>
        <taxon>Tracheophyta</taxon>
        <taxon>Spermatophyta</taxon>
        <taxon>Magnoliopsida</taxon>
        <taxon>eudicotyledons</taxon>
        <taxon>Gunneridae</taxon>
        <taxon>Pentapetalae</taxon>
        <taxon>rosids</taxon>
        <taxon>fabids</taxon>
        <taxon>Fabales</taxon>
        <taxon>Fabaceae</taxon>
        <taxon>Caesalpinioideae</taxon>
        <taxon>Cassia clade</taxon>
        <taxon>Senna</taxon>
    </lineage>
</organism>
<proteinExistence type="inferred from homology"/>
<keyword evidence="2" id="KW-0806">Transcription termination</keyword>
<evidence type="ECO:0000256" key="1">
    <source>
        <dbReference type="ARBA" id="ARBA00007692"/>
    </source>
</evidence>
<dbReference type="GO" id="GO:0003676">
    <property type="term" value="F:nucleic acid binding"/>
    <property type="evidence" value="ECO:0007669"/>
    <property type="project" value="InterPro"/>
</dbReference>
<evidence type="ECO:0000256" key="3">
    <source>
        <dbReference type="ARBA" id="ARBA00022946"/>
    </source>
</evidence>
<gene>
    <name evidence="4" type="ORF">G2W53_011466</name>
</gene>
<sequence length="364" mass="41468">MFSSLSRAVASRRHIVNAISPSTLQDLLSVQTQWLSLRYSTSIPSNRPSFTVSYLVDTFGFSFDDATSISKYVNLETREKPDLVVSFLKNQGFSHAQIVRFIREVPVCLRFDPVKTFLPKIEFFKSKGVSSSDIPKVISSCPNIMKRSLSKQIEPSFDFFRNLVKSDDMFVNIVKEYSGILLDINTHAVPNLKVLREVGVPESNIIKLLKTFPRALTKVPPRFKEIVEEVKKLGFHPSSTLFVWAVYTLTSLSKSTWAKKSEAYKKWGWSDNDILLAVRRFPFCMKISEDKIDVTMEFLVNNMGCESSAVLRYPQILSLSLNKRIVPRASVFQVLLSKGLVKQKSSLAIFVYTETIFMNRANEE</sequence>
<accession>A0A834X2X5</accession>
<dbReference type="FunFam" id="1.25.70.10:FF:000001">
    <property type="entry name" value="Mitochondrial transcription termination factor-like"/>
    <property type="match status" value="1"/>
</dbReference>
<dbReference type="PANTHER" id="PTHR13068">
    <property type="entry name" value="CGI-12 PROTEIN-RELATED"/>
    <property type="match status" value="1"/>
</dbReference>